<dbReference type="EMBL" id="BMAW01068436">
    <property type="protein sequence ID" value="GFT64406.1"/>
    <property type="molecule type" value="Genomic_DNA"/>
</dbReference>
<sequence length="93" mass="10387">MKKLNIPFILKIEEDAQIFLQTINKSLLTSNAKASKNPFNGDTGVEILLPVSFSYGCVNRGFLNISLLGLHRSTARGRKLVTCFERKEKNSSD</sequence>
<name>A0A8X6TZK8_NEPPI</name>
<reference evidence="1" key="1">
    <citation type="submission" date="2020-08" db="EMBL/GenBank/DDBJ databases">
        <title>Multicomponent nature underlies the extraordinary mechanical properties of spider dragline silk.</title>
        <authorList>
            <person name="Kono N."/>
            <person name="Nakamura H."/>
            <person name="Mori M."/>
            <person name="Yoshida Y."/>
            <person name="Ohtoshi R."/>
            <person name="Malay A.D."/>
            <person name="Moran D.A.P."/>
            <person name="Tomita M."/>
            <person name="Numata K."/>
            <person name="Arakawa K."/>
        </authorList>
    </citation>
    <scope>NUCLEOTIDE SEQUENCE</scope>
</reference>
<comment type="caution">
    <text evidence="1">The sequence shown here is derived from an EMBL/GenBank/DDBJ whole genome shotgun (WGS) entry which is preliminary data.</text>
</comment>
<organism evidence="1 2">
    <name type="scientific">Nephila pilipes</name>
    <name type="common">Giant wood spider</name>
    <name type="synonym">Nephila maculata</name>
    <dbReference type="NCBI Taxonomy" id="299642"/>
    <lineage>
        <taxon>Eukaryota</taxon>
        <taxon>Metazoa</taxon>
        <taxon>Ecdysozoa</taxon>
        <taxon>Arthropoda</taxon>
        <taxon>Chelicerata</taxon>
        <taxon>Arachnida</taxon>
        <taxon>Araneae</taxon>
        <taxon>Araneomorphae</taxon>
        <taxon>Entelegynae</taxon>
        <taxon>Araneoidea</taxon>
        <taxon>Nephilidae</taxon>
        <taxon>Nephila</taxon>
    </lineage>
</organism>
<keyword evidence="2" id="KW-1185">Reference proteome</keyword>
<protein>
    <submittedName>
        <fullName evidence="1">Uncharacterized protein</fullName>
    </submittedName>
</protein>
<gene>
    <name evidence="1" type="ORF">NPIL_619341</name>
</gene>
<evidence type="ECO:0000313" key="2">
    <source>
        <dbReference type="Proteomes" id="UP000887013"/>
    </source>
</evidence>
<accession>A0A8X6TZK8</accession>
<dbReference type="Proteomes" id="UP000887013">
    <property type="component" value="Unassembled WGS sequence"/>
</dbReference>
<dbReference type="AlphaFoldDB" id="A0A8X6TZK8"/>
<evidence type="ECO:0000313" key="1">
    <source>
        <dbReference type="EMBL" id="GFT64406.1"/>
    </source>
</evidence>
<proteinExistence type="predicted"/>